<protein>
    <recommendedName>
        <fullName evidence="3">Cthe-2314-like HEPN domain-containing protein</fullName>
    </recommendedName>
</protein>
<dbReference type="OrthoDB" id="1418937at2"/>
<dbReference type="AlphaFoldDB" id="G8R4A6"/>
<organism evidence="1 2">
    <name type="scientific">Owenweeksia hongkongensis (strain DSM 17368 / CIP 108786 / JCM 12287 / NRRL B-23963 / UST20020801)</name>
    <dbReference type="NCBI Taxonomy" id="926562"/>
    <lineage>
        <taxon>Bacteria</taxon>
        <taxon>Pseudomonadati</taxon>
        <taxon>Bacteroidota</taxon>
        <taxon>Flavobacteriia</taxon>
        <taxon>Flavobacteriales</taxon>
        <taxon>Owenweeksiaceae</taxon>
        <taxon>Owenweeksia</taxon>
    </lineage>
</organism>
<accession>G8R4A6</accession>
<proteinExistence type="predicted"/>
<dbReference type="RefSeq" id="WP_014203553.1">
    <property type="nucleotide sequence ID" value="NC_016599.1"/>
</dbReference>
<evidence type="ECO:0000313" key="2">
    <source>
        <dbReference type="Proteomes" id="UP000005631"/>
    </source>
</evidence>
<gene>
    <name evidence="1" type="ordered locus">Oweho_3255</name>
</gene>
<sequence>MNSKWEEFVEGRLVYKEKIEASPDLIERYIEEHQKQLDLLFELHELADEWVEIRDPDDMSVFLLDRLRLVAYFCFLTSSFLDHMTCVRGLIKSQDNWQKVFYAGKAALVMYETFVSYNDYQKHFSQLINEGYPDLSDRYKDVGHLIRSFKKHRKYDQELKIIRHCVSGHYHKQFNQYYRMVRDMNIEDFELSLYLSMGILKIKMNLIYDIMNLDEDGG</sequence>
<evidence type="ECO:0008006" key="3">
    <source>
        <dbReference type="Google" id="ProtNLM"/>
    </source>
</evidence>
<dbReference type="Proteomes" id="UP000005631">
    <property type="component" value="Chromosome"/>
</dbReference>
<dbReference type="HOGENOM" id="CLU_1265907_0_0_10"/>
<name>G8R4A6_OWEHD</name>
<dbReference type="EMBL" id="CP003156">
    <property type="protein sequence ID" value="AEV34206.1"/>
    <property type="molecule type" value="Genomic_DNA"/>
</dbReference>
<dbReference type="KEGG" id="oho:Oweho_3255"/>
<reference evidence="1 2" key="1">
    <citation type="journal article" date="2012" name="Stand. Genomic Sci.">
        <title>Genome sequence of the orange-pigmented seawater bacterium Owenweeksia hongkongensis type strain (UST20020801(T)).</title>
        <authorList>
            <person name="Riedel T."/>
            <person name="Held B."/>
            <person name="Nolan M."/>
            <person name="Lucas S."/>
            <person name="Lapidus A."/>
            <person name="Tice H."/>
            <person name="Del Rio T.G."/>
            <person name="Cheng J.F."/>
            <person name="Han C."/>
            <person name="Tapia R."/>
            <person name="Goodwin L.A."/>
            <person name="Pitluck S."/>
            <person name="Liolios K."/>
            <person name="Mavromatis K."/>
            <person name="Pagani I."/>
            <person name="Ivanova N."/>
            <person name="Mikhailova N."/>
            <person name="Pati A."/>
            <person name="Chen A."/>
            <person name="Palaniappan K."/>
            <person name="Rohde M."/>
            <person name="Tindall B.J."/>
            <person name="Detter J.C."/>
            <person name="Goker M."/>
            <person name="Woyke T."/>
            <person name="Bristow J."/>
            <person name="Eisen J.A."/>
            <person name="Markowitz V."/>
            <person name="Hugenholtz P."/>
            <person name="Klenk H.P."/>
            <person name="Kyrpides N.C."/>
        </authorList>
    </citation>
    <scope>NUCLEOTIDE SEQUENCE</scope>
    <source>
        <strain evidence="2">DSM 17368 / JCM 12287 / NRRL B-23963</strain>
    </source>
</reference>
<evidence type="ECO:0000313" key="1">
    <source>
        <dbReference type="EMBL" id="AEV34206.1"/>
    </source>
</evidence>
<keyword evidence="2" id="KW-1185">Reference proteome</keyword>